<dbReference type="PANTHER" id="PTHR30024:SF47">
    <property type="entry name" value="TAURINE-BINDING PERIPLASMIC PROTEIN"/>
    <property type="match status" value="1"/>
</dbReference>
<comment type="similarity">
    <text evidence="2">Belongs to the bacterial solute-binding protein SsuA/TauA family.</text>
</comment>
<dbReference type="RefSeq" id="WP_286299292.1">
    <property type="nucleotide sequence ID" value="NZ_AP027728.1"/>
</dbReference>
<evidence type="ECO:0000313" key="5">
    <source>
        <dbReference type="EMBL" id="BDZ39277.1"/>
    </source>
</evidence>
<gene>
    <name evidence="5" type="ORF">GCM10025863_18910</name>
</gene>
<evidence type="ECO:0000259" key="4">
    <source>
        <dbReference type="SMART" id="SM00062"/>
    </source>
</evidence>
<accession>A0ABM8FUL7</accession>
<dbReference type="SUPFAM" id="SSF53850">
    <property type="entry name" value="Periplasmic binding protein-like II"/>
    <property type="match status" value="1"/>
</dbReference>
<comment type="subcellular location">
    <subcellularLocation>
        <location evidence="1">Periplasm</location>
    </subcellularLocation>
</comment>
<dbReference type="InterPro" id="IPR015168">
    <property type="entry name" value="SsuA/THI5"/>
</dbReference>
<dbReference type="SMART" id="SM00062">
    <property type="entry name" value="PBPb"/>
    <property type="match status" value="1"/>
</dbReference>
<keyword evidence="3" id="KW-0732">Signal</keyword>
<feature type="domain" description="Solute-binding protein family 3/N-terminal" evidence="4">
    <location>
        <begin position="43"/>
        <end position="268"/>
    </location>
</feature>
<evidence type="ECO:0000256" key="2">
    <source>
        <dbReference type="ARBA" id="ARBA00010742"/>
    </source>
</evidence>
<evidence type="ECO:0000256" key="1">
    <source>
        <dbReference type="ARBA" id="ARBA00004418"/>
    </source>
</evidence>
<evidence type="ECO:0000313" key="6">
    <source>
        <dbReference type="Proteomes" id="UP001321543"/>
    </source>
</evidence>
<dbReference type="Pfam" id="PF09084">
    <property type="entry name" value="NMT1"/>
    <property type="match status" value="1"/>
</dbReference>
<keyword evidence="6" id="KW-1185">Reference proteome</keyword>
<dbReference type="InterPro" id="IPR001638">
    <property type="entry name" value="Solute-binding_3/MltF_N"/>
</dbReference>
<dbReference type="Gene3D" id="3.40.190.10">
    <property type="entry name" value="Periplasmic binding protein-like II"/>
    <property type="match status" value="2"/>
</dbReference>
<evidence type="ECO:0000256" key="3">
    <source>
        <dbReference type="ARBA" id="ARBA00022729"/>
    </source>
</evidence>
<name>A0ABM8FUL7_9MICO</name>
<dbReference type="PANTHER" id="PTHR30024">
    <property type="entry name" value="ALIPHATIC SULFONATES-BINDING PROTEIN-RELATED"/>
    <property type="match status" value="1"/>
</dbReference>
<reference evidence="6" key="1">
    <citation type="journal article" date="2019" name="Int. J. Syst. Evol. Microbiol.">
        <title>The Global Catalogue of Microorganisms (GCM) 10K type strain sequencing project: providing services to taxonomists for standard genome sequencing and annotation.</title>
        <authorList>
            <consortium name="The Broad Institute Genomics Platform"/>
            <consortium name="The Broad Institute Genome Sequencing Center for Infectious Disease"/>
            <person name="Wu L."/>
            <person name="Ma J."/>
        </authorList>
    </citation>
    <scope>NUCLEOTIDE SEQUENCE [LARGE SCALE GENOMIC DNA]</scope>
    <source>
        <strain evidence="6">NBRC 106310</strain>
    </source>
</reference>
<sequence>MMSLSRVLGTTTVTVALAVGLLGCSSGSVDGSTVKETQEGLTPISLGVFTSPSVAVIQAGVEQGFFEEHGFDIEVIQAASSAAQLPALDSGKIQFLLASPVTPILANTQGLDVQIVAGYAQNDPDTVNDSTALLVGADSPLKSPKDLEGKKVSINALGSIGEIGINAAVEADGGDPSTIQYIQLALGDVPAALESGEIDAGMTGAPWIGQVEAAGGSVLSDFIQEDGLGKNELVIAGNGTFLKDNPEKAEDFIAALEETYEYANENHDALAAMLPELLSIPEAAAKNQVWTLYSAEVDPAVLGTFAELMTRYEIVSNEPDMDAIIWKH</sequence>
<protein>
    <recommendedName>
        <fullName evidence="4">Solute-binding protein family 3/N-terminal domain-containing protein</fullName>
    </recommendedName>
</protein>
<dbReference type="PROSITE" id="PS51257">
    <property type="entry name" value="PROKAR_LIPOPROTEIN"/>
    <property type="match status" value="1"/>
</dbReference>
<dbReference type="EMBL" id="AP027728">
    <property type="protein sequence ID" value="BDZ39277.1"/>
    <property type="molecule type" value="Genomic_DNA"/>
</dbReference>
<proteinExistence type="inferred from homology"/>
<organism evidence="5 6">
    <name type="scientific">Microbacterium suwonense</name>
    <dbReference type="NCBI Taxonomy" id="683047"/>
    <lineage>
        <taxon>Bacteria</taxon>
        <taxon>Bacillati</taxon>
        <taxon>Actinomycetota</taxon>
        <taxon>Actinomycetes</taxon>
        <taxon>Micrococcales</taxon>
        <taxon>Microbacteriaceae</taxon>
        <taxon>Microbacterium</taxon>
    </lineage>
</organism>
<dbReference type="Proteomes" id="UP001321543">
    <property type="component" value="Chromosome"/>
</dbReference>